<keyword evidence="4" id="KW-1185">Reference proteome</keyword>
<reference evidence="3 4" key="1">
    <citation type="submission" date="2016-11" db="EMBL/GenBank/DDBJ databases">
        <authorList>
            <person name="Jaros S."/>
            <person name="Januszkiewicz K."/>
            <person name="Wedrychowicz H."/>
        </authorList>
    </citation>
    <scope>NUCLEOTIDE SEQUENCE [LARGE SCALE GENOMIC DNA]</scope>
    <source>
        <strain evidence="3 4">DSM 29589</strain>
    </source>
</reference>
<dbReference type="Proteomes" id="UP000183974">
    <property type="component" value="Unassembled WGS sequence"/>
</dbReference>
<dbReference type="STRING" id="337701.SAMN05444398_110121"/>
<dbReference type="GO" id="GO:0005886">
    <property type="term" value="C:plasma membrane"/>
    <property type="evidence" value="ECO:0007669"/>
    <property type="project" value="TreeGrafter"/>
</dbReference>
<evidence type="ECO:0000256" key="2">
    <source>
        <dbReference type="SAM" id="Phobius"/>
    </source>
</evidence>
<dbReference type="InterPro" id="IPR050445">
    <property type="entry name" value="Bact_polysacc_biosynth/exp"/>
</dbReference>
<proteinExistence type="predicted"/>
<dbReference type="PANTHER" id="PTHR32309">
    <property type="entry name" value="TYROSINE-PROTEIN KINASE"/>
    <property type="match status" value="1"/>
</dbReference>
<accession>A0A1M7GEC6</accession>
<keyword evidence="2" id="KW-0472">Membrane</keyword>
<name>A0A1M7GEC6_9RHOB</name>
<keyword evidence="2" id="KW-0812">Transmembrane</keyword>
<protein>
    <submittedName>
        <fullName evidence="3">Capsular polysaccharide transport system permease protein</fullName>
    </submittedName>
</protein>
<evidence type="ECO:0000313" key="3">
    <source>
        <dbReference type="EMBL" id="SHM14307.1"/>
    </source>
</evidence>
<keyword evidence="1" id="KW-0175">Coiled coil</keyword>
<dbReference type="GO" id="GO:0004713">
    <property type="term" value="F:protein tyrosine kinase activity"/>
    <property type="evidence" value="ECO:0007669"/>
    <property type="project" value="TreeGrafter"/>
</dbReference>
<dbReference type="RefSeq" id="WP_073035755.1">
    <property type="nucleotide sequence ID" value="NZ_BMLR01000011.1"/>
</dbReference>
<keyword evidence="2" id="KW-1133">Transmembrane helix</keyword>
<feature type="transmembrane region" description="Helical" evidence="2">
    <location>
        <begin position="340"/>
        <end position="364"/>
    </location>
</feature>
<sequence length="368" mass="41233">MRPRHYGILASFVILVLVPFVLCVFYLFVIADDQYASRVGFAVRSEEINSAQDLLGGISSSLSGTSSSDADILYEFIQSQNLVERVNADLDLVTMYTVPSFDPVFAYHPTGQIEDLAEYWKRMVQVSYDSNTGLIALRVNAFRAEDARAIAERIVAESTRLINDLSAIARQDATRYARAELELSLERLKGARETLTQFRSRTQLVDPSADIQGQMGLLNSLEAQLAEANIELNLLLETSREGDPRVSQARRRIAVITNLIEEERTKFGFGGTTRADGTDYSTLVGEFERLMVDLEYAEKSYLAAQTALDTALAEAQRQSRYLATYTNPTMAQSSRYPKRFLLSVIAGAVLLLSWALLVLVYYSLRDRR</sequence>
<evidence type="ECO:0000313" key="4">
    <source>
        <dbReference type="Proteomes" id="UP000183974"/>
    </source>
</evidence>
<dbReference type="OrthoDB" id="7800844at2"/>
<evidence type="ECO:0000256" key="1">
    <source>
        <dbReference type="SAM" id="Coils"/>
    </source>
</evidence>
<gene>
    <name evidence="3" type="ORF">SAMN05444398_110121</name>
</gene>
<feature type="transmembrane region" description="Helical" evidence="2">
    <location>
        <begin position="6"/>
        <end position="29"/>
    </location>
</feature>
<dbReference type="PANTHER" id="PTHR32309:SF13">
    <property type="entry name" value="FERRIC ENTEROBACTIN TRANSPORT PROTEIN FEPE"/>
    <property type="match status" value="1"/>
</dbReference>
<organism evidence="3 4">
    <name type="scientific">Roseovarius pacificus</name>
    <dbReference type="NCBI Taxonomy" id="337701"/>
    <lineage>
        <taxon>Bacteria</taxon>
        <taxon>Pseudomonadati</taxon>
        <taxon>Pseudomonadota</taxon>
        <taxon>Alphaproteobacteria</taxon>
        <taxon>Rhodobacterales</taxon>
        <taxon>Roseobacteraceae</taxon>
        <taxon>Roseovarius</taxon>
    </lineage>
</organism>
<feature type="coiled-coil region" evidence="1">
    <location>
        <begin position="211"/>
        <end position="238"/>
    </location>
</feature>
<dbReference type="EMBL" id="FRBR01000010">
    <property type="protein sequence ID" value="SHM14307.1"/>
    <property type="molecule type" value="Genomic_DNA"/>
</dbReference>
<dbReference type="AlphaFoldDB" id="A0A1M7GEC6"/>